<dbReference type="Pfam" id="PF13966">
    <property type="entry name" value="zf-RVT"/>
    <property type="match status" value="1"/>
</dbReference>
<feature type="compositionally biased region" description="Polar residues" evidence="1">
    <location>
        <begin position="387"/>
        <end position="401"/>
    </location>
</feature>
<keyword evidence="3" id="KW-0548">Nucleotidyltransferase</keyword>
<feature type="compositionally biased region" description="Polar residues" evidence="1">
    <location>
        <begin position="269"/>
        <end position="285"/>
    </location>
</feature>
<feature type="compositionally biased region" description="Basic and acidic residues" evidence="1">
    <location>
        <begin position="323"/>
        <end position="346"/>
    </location>
</feature>
<dbReference type="InterPro" id="IPR005135">
    <property type="entry name" value="Endo/exonuclease/phosphatase"/>
</dbReference>
<dbReference type="CDD" id="cd01650">
    <property type="entry name" value="RT_nLTR_like"/>
    <property type="match status" value="1"/>
</dbReference>
<dbReference type="OrthoDB" id="688652at2759"/>
<comment type="caution">
    <text evidence="3">The sequence shown here is derived from an EMBL/GenBank/DDBJ whole genome shotgun (WGS) entry which is preliminary data.</text>
</comment>
<dbReference type="InterPro" id="IPR025558">
    <property type="entry name" value="DUF4283"/>
</dbReference>
<protein>
    <submittedName>
        <fullName evidence="3">Reverse transcriptase domain</fullName>
    </submittedName>
</protein>
<dbReference type="InterPro" id="IPR025836">
    <property type="entry name" value="Zn_knuckle_CX2CX4HX4C"/>
</dbReference>
<dbReference type="CDD" id="cd06222">
    <property type="entry name" value="RNase_H_like"/>
    <property type="match status" value="1"/>
</dbReference>
<dbReference type="InterPro" id="IPR044730">
    <property type="entry name" value="RNase_H-like_dom_plant"/>
</dbReference>
<evidence type="ECO:0000256" key="1">
    <source>
        <dbReference type="SAM" id="MobiDB-lite"/>
    </source>
</evidence>
<feature type="compositionally biased region" description="Basic and acidic residues" evidence="1">
    <location>
        <begin position="419"/>
        <end position="429"/>
    </location>
</feature>
<feature type="region of interest" description="Disordered" evidence="1">
    <location>
        <begin position="1"/>
        <end position="28"/>
    </location>
</feature>
<dbReference type="Proteomes" id="UP000694251">
    <property type="component" value="Chromosome 12"/>
</dbReference>
<dbReference type="Pfam" id="PF14111">
    <property type="entry name" value="DUF4283"/>
    <property type="match status" value="1"/>
</dbReference>
<dbReference type="GO" id="GO:0003964">
    <property type="term" value="F:RNA-directed DNA polymerase activity"/>
    <property type="evidence" value="ECO:0007669"/>
    <property type="project" value="UniProtKB-KW"/>
</dbReference>
<evidence type="ECO:0000259" key="2">
    <source>
        <dbReference type="PROSITE" id="PS50878"/>
    </source>
</evidence>
<accession>A0A8T1YMC8</accession>
<sequence>MSRRYSRSEKEKWPVCPSKPRRSPVRIPESDNSALISEGRLSLIGRVTNPSIQRPRAIVDFMPQYWNLADRVRGRELGPDLFQFFFDSETDLLSVLNKSPYHFKKWMLILQRWEPVVSDDFPSQISFWIKIVGIPTHFRTEQTISTIGKELGSFLTCDVSQARVRVEINGLLPLETTMEVQLPGGQLKTVEFEYERLENHCFLCLSLSHAEKNCSLQPSAPSKEHRPPGINQRKALLRMETDKRRHEEKKRSRSEDEDRRPSKKRLTSRSDALSSLPHSRQNASRLSGPVLRYSPPRRSSRDNAPTRRISPAASRQGFSIHCSAKDRLRPSAHDRLLPSSSRDRHSPRGSRQALSSNHRITQSREDLCPSDSRPKDTPKPFLRDGNSRSLNPIQSEPSHCSHTPPARPEREAIVQQSDHSPEGLSVDRSRRPALERLSLSTVSALERLSLAPALPPMAPASSNRSLGSSRLQDVEIQYFDPPQQGLTINVTQEVDASSPPVFPPRIPASLRIGSPSAPKKKASKKPPVTKGASSSTKAAAHCLYPLCSRFEKKESTQESPLAFWHPREVGFSESDSSSSLVALSWNCQGLGNSLTVPRLREIVKDISPDILFLAETKNKDESIARKLDWMGYQHKFTVPPLGLRGGLALFWKDSVELTILSSSANFIDSTLSFQGKSSFLTFIYGEPNQELRKDFWDSMIELGSGRDQSWLLSGDFNDILDNAEKRGGPLRCEGSFIPFRNFVSLNGLMDLQHSGNSLSWRGMRHNHFIRSRLDRSLANCSWHEAFPSGRCKYLRYEGSDHRPVVSYFDSTKRKKKGLFRFDRRLIDDVDARKVIEDAWSAAPSDSFLAKLNRVRRDLIAWSKANHVNNGKIIKDFQKNLEESLSSDIPNQHLIDSFKAELEKLYKQEELFWRQRSRVQWLHSGDKNSNFFHSVTRGRRALNKLSVIESISGESFYEEEHISKAFSDYYQDIFSTNSSADFQVVSEALQPLITQEMNSNLISIPEKAEIRAAAFDIHSDKAPGPDGFSAGFYQAYWDVIGDSVSRDIRYFFETGSLTCRQNETHIRLIPKTTSAKKVSDFRPIALCNVHYKIIAKILTKRLQPLLSTIISEHQSAFVPDRSISDNVLISHEVLHYLRNSGATKRCFMAVKTDMSKAFDRIEWGFLQAVLSRFGFHAIWVNWIMACVTTVSYSFLINGSPQGKVVPSRGLRQGDPLSPFLFIMCSEVLSRLCHNAKLNGTLPGIKVAQKSPAVNHLLFADDTLFFCKANLANCSALNHILRSYELASGQSINVAKSAITFSAKIDPEEKRKIKLALRISLEGGKGKYLGLPEHFGRRKKDIFTSLVDKIRQRAHSWSSRFLSSAGKLVLLKAVLSALPSYTMTCFKLPRSLCKRIQSALTRFWWDTNADHRKMAWISWDKLTVPKNAGGLGFREIEIFNDSLLAKQSWKMLHSPQSLVSRVLLGKYCHSSSFMESKPPNSASHGWRGILAGREVLRRGLGWSIGSGSSINVWSEPWLSSISPSTPIGPPSSSNSTLVVKDLISPSTKDWDLNAIRLHLPHYEAPIRNLILSSHNQEDSLVWLPAKSGLYTTKSGYALAKLNNQTLSPCDFNWQGIIWNTKTTPKIKMFLWKLLVKALPLGSTLAARGLISSVSCKRCGGQEDAIHLLLTCPFAARVWELAPVLFKPCPSSVQDPFSLLKAAKKMITLPPMGLSLSPLFPWIWWHLWKARNYLLYEDKVWSDSEVLDKAISDARSWQMAQVLPPKQRTPPASRVILSPLRKDFVCFVDAAWIATSGNSGMGWVFQDNLGSPIHHGSSSRPFVPSALAAEALAVKQALLSALDHELFHLQVFSDSQTLVRLLNAKESTVELRGILFDISFLRLRFISLSFNFISRLNNVSADSLAKSALFLLNSFSSNGV</sequence>
<feature type="compositionally biased region" description="Basic and acidic residues" evidence="1">
    <location>
        <begin position="237"/>
        <end position="260"/>
    </location>
</feature>
<dbReference type="GO" id="GO:0004523">
    <property type="term" value="F:RNA-DNA hybrid ribonuclease activity"/>
    <property type="evidence" value="ECO:0007669"/>
    <property type="project" value="InterPro"/>
</dbReference>
<proteinExistence type="predicted"/>
<dbReference type="Pfam" id="PF00078">
    <property type="entry name" value="RVT_1"/>
    <property type="match status" value="1"/>
</dbReference>
<feature type="domain" description="Reverse transcriptase" evidence="2">
    <location>
        <begin position="1049"/>
        <end position="1317"/>
    </location>
</feature>
<dbReference type="Pfam" id="PF13456">
    <property type="entry name" value="RVT_3"/>
    <property type="match status" value="1"/>
</dbReference>
<dbReference type="EMBL" id="JAEFBJ010000012">
    <property type="protein sequence ID" value="KAG7547162.1"/>
    <property type="molecule type" value="Genomic_DNA"/>
</dbReference>
<dbReference type="GO" id="GO:0003676">
    <property type="term" value="F:nucleic acid binding"/>
    <property type="evidence" value="ECO:0007669"/>
    <property type="project" value="InterPro"/>
</dbReference>
<dbReference type="InterPro" id="IPR002156">
    <property type="entry name" value="RNaseH_domain"/>
</dbReference>
<reference evidence="3 4" key="1">
    <citation type="submission" date="2020-12" db="EMBL/GenBank/DDBJ databases">
        <title>Concerted genomic and epigenomic changes stabilize Arabidopsis allopolyploids.</title>
        <authorList>
            <person name="Chen Z."/>
        </authorList>
    </citation>
    <scope>NUCLEOTIDE SEQUENCE [LARGE SCALE GENOMIC DNA]</scope>
    <source>
        <strain evidence="3">As9502</strain>
        <tissue evidence="3">Leaf</tissue>
    </source>
</reference>
<feature type="region of interest" description="Disordered" evidence="1">
    <location>
        <begin position="509"/>
        <end position="533"/>
    </location>
</feature>
<organism evidence="3 4">
    <name type="scientific">Arabidopsis suecica</name>
    <name type="common">Swedish thale-cress</name>
    <name type="synonym">Cardaminopsis suecica</name>
    <dbReference type="NCBI Taxonomy" id="45249"/>
    <lineage>
        <taxon>Eukaryota</taxon>
        <taxon>Viridiplantae</taxon>
        <taxon>Streptophyta</taxon>
        <taxon>Embryophyta</taxon>
        <taxon>Tracheophyta</taxon>
        <taxon>Spermatophyta</taxon>
        <taxon>Magnoliopsida</taxon>
        <taxon>eudicotyledons</taxon>
        <taxon>Gunneridae</taxon>
        <taxon>Pentapetalae</taxon>
        <taxon>rosids</taxon>
        <taxon>malvids</taxon>
        <taxon>Brassicales</taxon>
        <taxon>Brassicaceae</taxon>
        <taxon>Camelineae</taxon>
        <taxon>Arabidopsis</taxon>
    </lineage>
</organism>
<dbReference type="PROSITE" id="PS50878">
    <property type="entry name" value="RT_POL"/>
    <property type="match status" value="1"/>
</dbReference>
<gene>
    <name evidence="3" type="ORF">ISN44_As12g024320</name>
</gene>
<evidence type="ECO:0000313" key="4">
    <source>
        <dbReference type="Proteomes" id="UP000694251"/>
    </source>
</evidence>
<dbReference type="Pfam" id="PF03372">
    <property type="entry name" value="Exo_endo_phos"/>
    <property type="match status" value="1"/>
</dbReference>
<feature type="region of interest" description="Disordered" evidence="1">
    <location>
        <begin position="215"/>
        <end position="429"/>
    </location>
</feature>
<feature type="compositionally biased region" description="Basic and acidic residues" evidence="1">
    <location>
        <begin position="362"/>
        <end position="386"/>
    </location>
</feature>
<dbReference type="PANTHER" id="PTHR33116:SF86">
    <property type="entry name" value="REVERSE TRANSCRIPTASE DOMAIN-CONTAINING PROTEIN"/>
    <property type="match status" value="1"/>
</dbReference>
<dbReference type="Pfam" id="PF14392">
    <property type="entry name" value="zf-CCHC_4"/>
    <property type="match status" value="1"/>
</dbReference>
<keyword evidence="3" id="KW-0695">RNA-directed DNA polymerase</keyword>
<keyword evidence="4" id="KW-1185">Reference proteome</keyword>
<keyword evidence="3" id="KW-0808">Transferase</keyword>
<name>A0A8T1YMC8_ARASU</name>
<dbReference type="PANTHER" id="PTHR33116">
    <property type="entry name" value="REVERSE TRANSCRIPTASE ZINC-BINDING DOMAIN-CONTAINING PROTEIN-RELATED-RELATED"/>
    <property type="match status" value="1"/>
</dbReference>
<feature type="compositionally biased region" description="Basic and acidic residues" evidence="1">
    <location>
        <begin position="1"/>
        <end position="13"/>
    </location>
</feature>
<dbReference type="InterPro" id="IPR026960">
    <property type="entry name" value="RVT-Znf"/>
</dbReference>
<evidence type="ECO:0000313" key="3">
    <source>
        <dbReference type="EMBL" id="KAG7547162.1"/>
    </source>
</evidence>
<dbReference type="InterPro" id="IPR000477">
    <property type="entry name" value="RT_dom"/>
</dbReference>